<protein>
    <submittedName>
        <fullName evidence="2">Uncharacterized protein</fullName>
    </submittedName>
</protein>
<evidence type="ECO:0000313" key="3">
    <source>
        <dbReference type="Proteomes" id="UP001234178"/>
    </source>
</evidence>
<feature type="transmembrane region" description="Helical" evidence="1">
    <location>
        <begin position="78"/>
        <end position="97"/>
    </location>
</feature>
<comment type="caution">
    <text evidence="2">The sequence shown here is derived from an EMBL/GenBank/DDBJ whole genome shotgun (WGS) entry which is preliminary data.</text>
</comment>
<accession>A0ABQ9YRM4</accession>
<reference evidence="2 3" key="1">
    <citation type="journal article" date="2023" name="Nucleic Acids Res.">
        <title>The hologenome of Daphnia magna reveals possible DNA methylation and microbiome-mediated evolution of the host genome.</title>
        <authorList>
            <person name="Chaturvedi A."/>
            <person name="Li X."/>
            <person name="Dhandapani V."/>
            <person name="Marshall H."/>
            <person name="Kissane S."/>
            <person name="Cuenca-Cambronero M."/>
            <person name="Asole G."/>
            <person name="Calvet F."/>
            <person name="Ruiz-Romero M."/>
            <person name="Marangio P."/>
            <person name="Guigo R."/>
            <person name="Rago D."/>
            <person name="Mirbahai L."/>
            <person name="Eastwood N."/>
            <person name="Colbourne J.K."/>
            <person name="Zhou J."/>
            <person name="Mallon E."/>
            <person name="Orsini L."/>
        </authorList>
    </citation>
    <scope>NUCLEOTIDE SEQUENCE [LARGE SCALE GENOMIC DNA]</scope>
    <source>
        <strain evidence="2">LRV0_1</strain>
    </source>
</reference>
<keyword evidence="1" id="KW-0472">Membrane</keyword>
<proteinExistence type="predicted"/>
<feature type="transmembrane region" description="Helical" evidence="1">
    <location>
        <begin position="34"/>
        <end position="58"/>
    </location>
</feature>
<evidence type="ECO:0000313" key="2">
    <source>
        <dbReference type="EMBL" id="KAK4003145.1"/>
    </source>
</evidence>
<name>A0ABQ9YRM4_9CRUS</name>
<keyword evidence="1" id="KW-1133">Transmembrane helix</keyword>
<sequence>MYSTGCVYTEGRLNLHYNGVGICMKANSQLPLTALLISPSIVNTCVQIIHLFLLFAYVPPIPSRGGGEFLKTKLQTAFFFDTVFQMTWFLFVIFIMIDIRAAGQRSISLPSPPSSFLPVHIES</sequence>
<keyword evidence="1" id="KW-0812">Transmembrane</keyword>
<dbReference type="EMBL" id="JAOYFB010000001">
    <property type="protein sequence ID" value="KAK4003145.1"/>
    <property type="molecule type" value="Genomic_DNA"/>
</dbReference>
<gene>
    <name evidence="2" type="ORF">OUZ56_004927</name>
</gene>
<dbReference type="Proteomes" id="UP001234178">
    <property type="component" value="Unassembled WGS sequence"/>
</dbReference>
<organism evidence="2 3">
    <name type="scientific">Daphnia magna</name>
    <dbReference type="NCBI Taxonomy" id="35525"/>
    <lineage>
        <taxon>Eukaryota</taxon>
        <taxon>Metazoa</taxon>
        <taxon>Ecdysozoa</taxon>
        <taxon>Arthropoda</taxon>
        <taxon>Crustacea</taxon>
        <taxon>Branchiopoda</taxon>
        <taxon>Diplostraca</taxon>
        <taxon>Cladocera</taxon>
        <taxon>Anomopoda</taxon>
        <taxon>Daphniidae</taxon>
        <taxon>Daphnia</taxon>
    </lineage>
</organism>
<keyword evidence="3" id="KW-1185">Reference proteome</keyword>
<evidence type="ECO:0000256" key="1">
    <source>
        <dbReference type="SAM" id="Phobius"/>
    </source>
</evidence>